<keyword evidence="3" id="KW-1185">Reference proteome</keyword>
<sequence length="271" mass="28303">MPAATGPMKMYVGPVGDATHCEKDDPVLHANVPGVHGKGRAVDVGEVEDEDEGGEVEGLVGVEVAEGEDGLELEGTVAMLVRSVVVDDVGPAGTVVERVVNIGDVDDAEVVVLVVGIADMVVMKVVKLVGTVVGIIIVVAVVELMREEGEALFEAPVLVESLLRKLVPVVAGKGKTVTVMFRTGKEVARVALVLILMLLLALVFVRIVLRVLGELIGPEPVIVVELSIDEGEGVVGQIVVDTAALLVVELERVVDKYTLVMTVLVVDGSAS</sequence>
<organism evidence="2 3">
    <name type="scientific">Cladophialophora yegresii CBS 114405</name>
    <dbReference type="NCBI Taxonomy" id="1182544"/>
    <lineage>
        <taxon>Eukaryota</taxon>
        <taxon>Fungi</taxon>
        <taxon>Dikarya</taxon>
        <taxon>Ascomycota</taxon>
        <taxon>Pezizomycotina</taxon>
        <taxon>Eurotiomycetes</taxon>
        <taxon>Chaetothyriomycetidae</taxon>
        <taxon>Chaetothyriales</taxon>
        <taxon>Herpotrichiellaceae</taxon>
        <taxon>Cladophialophora</taxon>
    </lineage>
</organism>
<protein>
    <submittedName>
        <fullName evidence="2">Uncharacterized protein</fullName>
    </submittedName>
</protein>
<dbReference type="RefSeq" id="XP_007760670.1">
    <property type="nucleotide sequence ID" value="XM_007762480.1"/>
</dbReference>
<evidence type="ECO:0000313" key="3">
    <source>
        <dbReference type="Proteomes" id="UP000019473"/>
    </source>
</evidence>
<comment type="caution">
    <text evidence="2">The sequence shown here is derived from an EMBL/GenBank/DDBJ whole genome shotgun (WGS) entry which is preliminary data.</text>
</comment>
<dbReference type="VEuPathDB" id="FungiDB:A1O7_08488"/>
<keyword evidence="1" id="KW-0812">Transmembrane</keyword>
<keyword evidence="1" id="KW-1133">Transmembrane helix</keyword>
<gene>
    <name evidence="2" type="ORF">A1O7_08488</name>
</gene>
<dbReference type="HOGENOM" id="CLU_1026740_0_0_1"/>
<dbReference type="Proteomes" id="UP000019473">
    <property type="component" value="Unassembled WGS sequence"/>
</dbReference>
<feature type="transmembrane region" description="Helical" evidence="1">
    <location>
        <begin position="187"/>
        <end position="209"/>
    </location>
</feature>
<dbReference type="GeneID" id="19183055"/>
<feature type="transmembrane region" description="Helical" evidence="1">
    <location>
        <begin position="125"/>
        <end position="145"/>
    </location>
</feature>
<dbReference type="AlphaFoldDB" id="W9VRB5"/>
<keyword evidence="1" id="KW-0472">Membrane</keyword>
<evidence type="ECO:0000313" key="2">
    <source>
        <dbReference type="EMBL" id="EXJ55560.1"/>
    </source>
</evidence>
<reference evidence="2 3" key="1">
    <citation type="submission" date="2013-03" db="EMBL/GenBank/DDBJ databases">
        <title>The Genome Sequence of Cladophialophora yegresii CBS 114405.</title>
        <authorList>
            <consortium name="The Broad Institute Genomics Platform"/>
            <person name="Cuomo C."/>
            <person name="de Hoog S."/>
            <person name="Gorbushina A."/>
            <person name="Walker B."/>
            <person name="Young S.K."/>
            <person name="Zeng Q."/>
            <person name="Gargeya S."/>
            <person name="Fitzgerald M."/>
            <person name="Haas B."/>
            <person name="Abouelleil A."/>
            <person name="Allen A.W."/>
            <person name="Alvarado L."/>
            <person name="Arachchi H.M."/>
            <person name="Berlin A.M."/>
            <person name="Chapman S.B."/>
            <person name="Gainer-Dewar J."/>
            <person name="Goldberg J."/>
            <person name="Griggs A."/>
            <person name="Gujja S."/>
            <person name="Hansen M."/>
            <person name="Howarth C."/>
            <person name="Imamovic A."/>
            <person name="Ireland A."/>
            <person name="Larimer J."/>
            <person name="McCowan C."/>
            <person name="Murphy C."/>
            <person name="Pearson M."/>
            <person name="Poon T.W."/>
            <person name="Priest M."/>
            <person name="Roberts A."/>
            <person name="Saif S."/>
            <person name="Shea T."/>
            <person name="Sisk P."/>
            <person name="Sykes S."/>
            <person name="Wortman J."/>
            <person name="Nusbaum C."/>
            <person name="Birren B."/>
        </authorList>
    </citation>
    <scope>NUCLEOTIDE SEQUENCE [LARGE SCALE GENOMIC DNA]</scope>
    <source>
        <strain evidence="2 3">CBS 114405</strain>
    </source>
</reference>
<name>W9VRB5_9EURO</name>
<accession>W9VRB5</accession>
<dbReference type="EMBL" id="AMGW01000006">
    <property type="protein sequence ID" value="EXJ55560.1"/>
    <property type="molecule type" value="Genomic_DNA"/>
</dbReference>
<proteinExistence type="predicted"/>
<evidence type="ECO:0000256" key="1">
    <source>
        <dbReference type="SAM" id="Phobius"/>
    </source>
</evidence>